<name>A0A7Y9WS01_9BURK</name>
<dbReference type="AlphaFoldDB" id="A0A7Y9WS01"/>
<proteinExistence type="predicted"/>
<accession>A0A7Y9WS01</accession>
<organism evidence="1 2">
    <name type="scientific">Paraburkholderia bryophila</name>
    <dbReference type="NCBI Taxonomy" id="420952"/>
    <lineage>
        <taxon>Bacteria</taxon>
        <taxon>Pseudomonadati</taxon>
        <taxon>Pseudomonadota</taxon>
        <taxon>Betaproteobacteria</taxon>
        <taxon>Burkholderiales</taxon>
        <taxon>Burkholderiaceae</taxon>
        <taxon>Paraburkholderia</taxon>
    </lineage>
</organism>
<comment type="caution">
    <text evidence="1">The sequence shown here is derived from an EMBL/GenBank/DDBJ whole genome shotgun (WGS) entry which is preliminary data.</text>
</comment>
<evidence type="ECO:0000313" key="1">
    <source>
        <dbReference type="EMBL" id="NYH25992.1"/>
    </source>
</evidence>
<dbReference type="Proteomes" id="UP000540929">
    <property type="component" value="Unassembled WGS sequence"/>
</dbReference>
<protein>
    <submittedName>
        <fullName evidence="1">Uncharacterized protein</fullName>
    </submittedName>
</protein>
<evidence type="ECO:0000313" key="2">
    <source>
        <dbReference type="Proteomes" id="UP000540929"/>
    </source>
</evidence>
<dbReference type="RefSeq" id="WP_179745744.1">
    <property type="nucleotide sequence ID" value="NZ_JACCAS010000002.1"/>
</dbReference>
<reference evidence="1 2" key="1">
    <citation type="submission" date="2020-07" db="EMBL/GenBank/DDBJ databases">
        <title>Exploring microbial biodiversity for novel pathways involved in the catabolism of aromatic compounds derived from lignin.</title>
        <authorList>
            <person name="Elkins J."/>
        </authorList>
    </citation>
    <scope>NUCLEOTIDE SEQUENCE [LARGE SCALE GENOMIC DNA]</scope>
    <source>
        <strain evidence="1 2">H2C3C</strain>
    </source>
</reference>
<keyword evidence="2" id="KW-1185">Reference proteome</keyword>
<dbReference type="EMBL" id="JACCAS010000002">
    <property type="protein sequence ID" value="NYH25992.1"/>
    <property type="molecule type" value="Genomic_DNA"/>
</dbReference>
<sequence>MIYRYTLTRPEELAAGGEMEPAVVLRISLAAIANAIADRIETKGFNPIVSDRDSDAMYVRVDDVPLVFVSFNEEPSEVHVYAEDRKVEGRSSLLRLLALLPLSGVEGDWWTRDDQPRWPGNGADTFVIGQ</sequence>
<gene>
    <name evidence="1" type="ORF">GGD40_005563</name>
</gene>